<dbReference type="AlphaFoldDB" id="A0A117E260"/>
<dbReference type="EMBL" id="BCMY01000008">
    <property type="protein sequence ID" value="GAQ43116.1"/>
    <property type="molecule type" value="Genomic_DNA"/>
</dbReference>
<protein>
    <submittedName>
        <fullName evidence="1">Uncharacterized protein</fullName>
    </submittedName>
</protein>
<accession>A0A117E260</accession>
<organism evidence="1 2">
    <name type="scientific">Aspergillus niger</name>
    <dbReference type="NCBI Taxonomy" id="5061"/>
    <lineage>
        <taxon>Eukaryota</taxon>
        <taxon>Fungi</taxon>
        <taxon>Dikarya</taxon>
        <taxon>Ascomycota</taxon>
        <taxon>Pezizomycotina</taxon>
        <taxon>Eurotiomycetes</taxon>
        <taxon>Eurotiomycetidae</taxon>
        <taxon>Eurotiales</taxon>
        <taxon>Aspergillaceae</taxon>
        <taxon>Aspergillus</taxon>
        <taxon>Aspergillus subgen. Circumdati</taxon>
    </lineage>
</organism>
<name>A0A117E260_ASPNG</name>
<comment type="caution">
    <text evidence="1">The sequence shown here is derived from an EMBL/GenBank/DDBJ whole genome shotgun (WGS) entry which is preliminary data.</text>
</comment>
<dbReference type="Proteomes" id="UP000068243">
    <property type="component" value="Unassembled WGS sequence"/>
</dbReference>
<evidence type="ECO:0000313" key="1">
    <source>
        <dbReference type="EMBL" id="GAQ43116.1"/>
    </source>
</evidence>
<gene>
    <name evidence="1" type="ORF">ABL_05777</name>
</gene>
<reference evidence="2" key="1">
    <citation type="journal article" date="2016" name="Genome Announc.">
        <title>Draft genome sequence of Aspergillus niger strain An76.</title>
        <authorList>
            <person name="Gong W."/>
            <person name="Cheng Z."/>
            <person name="Zhang H."/>
            <person name="Liu L."/>
            <person name="Gao P."/>
            <person name="Wang L."/>
        </authorList>
    </citation>
    <scope>NUCLEOTIDE SEQUENCE [LARGE SCALE GENOMIC DNA]</scope>
    <source>
        <strain evidence="2">An76</strain>
    </source>
</reference>
<evidence type="ECO:0000313" key="2">
    <source>
        <dbReference type="Proteomes" id="UP000068243"/>
    </source>
</evidence>
<sequence length="133" mass="14710">MVKSRRMAVSPESPYGPETWPIQVTFKSGIAKTGISLSLLGILHRLVFPSPLDSLRGVFGVQKIIPPPEAAGIISYKLLVMEIMVVCASPEREEVMKTPWKLIATVRINGLEKPQDDPDVHRKNMQIAGYCTP</sequence>
<proteinExistence type="predicted"/>